<dbReference type="Gene3D" id="2.30.29.30">
    <property type="entry name" value="Pleckstrin-homology domain (PH domain)/Phosphotyrosine-binding domain (PTB)"/>
    <property type="match status" value="1"/>
</dbReference>
<dbReference type="KEGG" id="apro:F751_5968"/>
<feature type="region of interest" description="Disordered" evidence="1">
    <location>
        <begin position="207"/>
        <end position="256"/>
    </location>
</feature>
<dbReference type="InterPro" id="IPR011993">
    <property type="entry name" value="PH-like_dom_sf"/>
</dbReference>
<evidence type="ECO:0000259" key="2">
    <source>
        <dbReference type="Pfam" id="PF07933"/>
    </source>
</evidence>
<dbReference type="PANTHER" id="PTHR12847:SF3">
    <property type="entry name" value="EAR-BINDING COAT-ASSOCIATED PROTEIN 2, PUTATIVE, EXPRESSED-RELATED"/>
    <property type="match status" value="1"/>
</dbReference>
<dbReference type="Proteomes" id="UP000028924">
    <property type="component" value="Unassembled WGS sequence"/>
</dbReference>
<evidence type="ECO:0000313" key="7">
    <source>
        <dbReference type="Proteomes" id="UP000279271"/>
    </source>
</evidence>
<feature type="domain" description="NECAP PHear" evidence="2">
    <location>
        <begin position="5"/>
        <end position="175"/>
    </location>
</feature>
<reference evidence="5" key="4">
    <citation type="submission" date="2018-10" db="EMBL/GenBank/DDBJ databases">
        <authorList>
            <person name="Hovde B."/>
            <person name="Zhang X."/>
        </authorList>
    </citation>
    <scope>NUCLEOTIDE SEQUENCE [LARGE SCALE GENOMIC DNA]</scope>
    <source>
        <strain evidence="5">UTEX 25</strain>
    </source>
</reference>
<evidence type="ECO:0000313" key="5">
    <source>
        <dbReference type="EMBL" id="RMZ53845.1"/>
    </source>
</evidence>
<sequence length="256" mass="26920">MDDVDRVLFVCRELDVYKIPPRTGAGGHRSGEWRVDDKIFTARCRVMARGQALEIRLEDTTTGDVFGVCPVPRGQLHLVVEPAADSSRNFVVRLEDAASKRHAFVGINFAERSTAFDFSVALSDHEKQLQRADKLQHIEASDDPLAAAAKSLPEAAALYQKQDLALEEGTTIRLAVRRPEGGAAGGFLSRLPVQGGALASPGKGIGLAAPPAPSNGASTAPAAPRAFDPPPSAALQGAPVLPPPASGGEAGWATFD</sequence>
<dbReference type="EMBL" id="GDKF01009357">
    <property type="protein sequence ID" value="JAT69265.1"/>
    <property type="molecule type" value="Transcribed_RNA"/>
</dbReference>
<dbReference type="RefSeq" id="XP_011398322.1">
    <property type="nucleotide sequence ID" value="XM_011400020.1"/>
</dbReference>
<organism evidence="4 6">
    <name type="scientific">Auxenochlorella protothecoides</name>
    <name type="common">Green microalga</name>
    <name type="synonym">Chlorella protothecoides</name>
    <dbReference type="NCBI Taxonomy" id="3075"/>
    <lineage>
        <taxon>Eukaryota</taxon>
        <taxon>Viridiplantae</taxon>
        <taxon>Chlorophyta</taxon>
        <taxon>core chlorophytes</taxon>
        <taxon>Trebouxiophyceae</taxon>
        <taxon>Chlorellales</taxon>
        <taxon>Chlorellaceae</taxon>
        <taxon>Auxenochlorella</taxon>
    </lineage>
</organism>
<dbReference type="AlphaFoldDB" id="A0A087SI73"/>
<dbReference type="CDD" id="cd13228">
    <property type="entry name" value="PHear_NECAP"/>
    <property type="match status" value="1"/>
</dbReference>
<dbReference type="eggNOG" id="KOG2500">
    <property type="taxonomic scope" value="Eukaryota"/>
</dbReference>
<dbReference type="Proteomes" id="UP000279271">
    <property type="component" value="Unassembled WGS sequence"/>
</dbReference>
<reference evidence="3" key="2">
    <citation type="submission" date="2015-08" db="EMBL/GenBank/DDBJ databases">
        <authorList>
            <person name="Babu N.S."/>
            <person name="Beckwith C.J."/>
            <person name="Beseler K.G."/>
            <person name="Brison A."/>
            <person name="Carone J.V."/>
            <person name="Caskin T.P."/>
            <person name="Diamond M."/>
            <person name="Durham M.E."/>
            <person name="Foxe J.M."/>
            <person name="Go M."/>
            <person name="Henderson B.A."/>
            <person name="Jones I.B."/>
            <person name="McGettigan J.A."/>
            <person name="Micheletti S.J."/>
            <person name="Nasrallah M.E."/>
            <person name="Ortiz D."/>
            <person name="Piller C.R."/>
            <person name="Privatt S.R."/>
            <person name="Schneider S.L."/>
            <person name="Sharp S."/>
            <person name="Smith T.C."/>
            <person name="Stanton J.D."/>
            <person name="Ullery H.E."/>
            <person name="Wilson R.J."/>
            <person name="Serrano M.G."/>
            <person name="Buck G."/>
            <person name="Lee V."/>
            <person name="Wang Y."/>
            <person name="Carvalho R."/>
            <person name="Voegtly L."/>
            <person name="Shi R."/>
            <person name="Duckworth R."/>
            <person name="Johnson A."/>
            <person name="Loviza R."/>
            <person name="Walstead R."/>
            <person name="Shah Z."/>
            <person name="Kiflezghi M."/>
            <person name="Wade K."/>
            <person name="Ball S.L."/>
            <person name="Bradley K.W."/>
            <person name="Asai D.J."/>
            <person name="Bowman C.A."/>
            <person name="Russell D.A."/>
            <person name="Pope W.H."/>
            <person name="Jacobs-Sera D."/>
            <person name="Hendrix R.W."/>
            <person name="Hatfull G.F."/>
        </authorList>
    </citation>
    <scope>NUCLEOTIDE SEQUENCE</scope>
</reference>
<dbReference type="GeneID" id="23617359"/>
<gene>
    <name evidence="5" type="ORF">APUTEX25_005591</name>
    <name evidence="4" type="ORF">F751_5968</name>
    <name evidence="3" type="ORF">g.7326</name>
</gene>
<protein>
    <recommendedName>
        <fullName evidence="2">NECAP PHear domain-containing protein</fullName>
    </recommendedName>
</protein>
<name>A0A087SI73_AUXPR</name>
<dbReference type="GO" id="GO:0006897">
    <property type="term" value="P:endocytosis"/>
    <property type="evidence" value="ECO:0007669"/>
    <property type="project" value="InterPro"/>
</dbReference>
<dbReference type="STRING" id="3075.A0A087SI73"/>
<dbReference type="EMBL" id="KL662118">
    <property type="protein sequence ID" value="KFM25427.1"/>
    <property type="molecule type" value="Genomic_DNA"/>
</dbReference>
<keyword evidence="6" id="KW-1185">Reference proteome</keyword>
<evidence type="ECO:0000256" key="1">
    <source>
        <dbReference type="SAM" id="MobiDB-lite"/>
    </source>
</evidence>
<dbReference type="OrthoDB" id="10265489at2759"/>
<dbReference type="PANTHER" id="PTHR12847">
    <property type="entry name" value="ATP-BINDING CASSETTE ABC TRANSPORTER-RELATED"/>
    <property type="match status" value="1"/>
</dbReference>
<dbReference type="Pfam" id="PF07933">
    <property type="entry name" value="DUF1681"/>
    <property type="match status" value="1"/>
</dbReference>
<evidence type="ECO:0000313" key="4">
    <source>
        <dbReference type="EMBL" id="KFM25427.1"/>
    </source>
</evidence>
<reference evidence="5" key="5">
    <citation type="submission" date="2018-11" db="EMBL/GenBank/DDBJ databases">
        <title>Characterization of plant carbon substrate utilization by Auxenochlorella protothecoides.</title>
        <authorList>
            <person name="Vogler B.W."/>
            <person name="Starkenburg S.R."/>
            <person name="Sudasinghe N."/>
            <person name="Schambach J.Y."/>
            <person name="Rollin J.A."/>
            <person name="Pattathil S."/>
            <person name="Barry A.N."/>
        </authorList>
    </citation>
    <scope>NUCLEOTIDE SEQUENCE [LARGE SCALE GENOMIC DNA]</scope>
    <source>
        <strain evidence="5">UTEX 25</strain>
    </source>
</reference>
<dbReference type="EMBL" id="QOKY01000193">
    <property type="protein sequence ID" value="RMZ53845.1"/>
    <property type="molecule type" value="Genomic_DNA"/>
</dbReference>
<evidence type="ECO:0000313" key="6">
    <source>
        <dbReference type="Proteomes" id="UP000028924"/>
    </source>
</evidence>
<dbReference type="GO" id="GO:0030125">
    <property type="term" value="C:clathrin vesicle coat"/>
    <property type="evidence" value="ECO:0007669"/>
    <property type="project" value="TreeGrafter"/>
</dbReference>
<reference evidence="7" key="3">
    <citation type="journal article" date="2018" name="Algal Res.">
        <title>Characterization of plant carbon substrate utilization by Auxenochlorella protothecoides.</title>
        <authorList>
            <person name="Vogler B.W."/>
            <person name="Starkenburg S.R."/>
            <person name="Sudasinghe N."/>
            <person name="Schambach J.Y."/>
            <person name="Rollin J.A."/>
            <person name="Pattathil S."/>
            <person name="Barry A.N."/>
        </authorList>
    </citation>
    <scope>NUCLEOTIDE SEQUENCE [LARGE SCALE GENOMIC DNA]</scope>
    <source>
        <strain evidence="7">UTEX 25</strain>
    </source>
</reference>
<reference evidence="4 6" key="1">
    <citation type="journal article" date="2014" name="BMC Genomics">
        <title>Oil accumulation mechanisms of the oleaginous microalga Chlorella protothecoides revealed through its genome, transcriptomes, and proteomes.</title>
        <authorList>
            <person name="Gao C."/>
            <person name="Wang Y."/>
            <person name="Shen Y."/>
            <person name="Yan D."/>
            <person name="He X."/>
            <person name="Dai J."/>
            <person name="Wu Q."/>
        </authorList>
    </citation>
    <scope>NUCLEOTIDE SEQUENCE [LARGE SCALE GENOMIC DNA]</scope>
    <source>
        <strain evidence="4 6">0710</strain>
    </source>
</reference>
<dbReference type="InterPro" id="IPR012466">
    <property type="entry name" value="NECAP_PHear"/>
</dbReference>
<proteinExistence type="predicted"/>
<dbReference type="SUPFAM" id="SSF50729">
    <property type="entry name" value="PH domain-like"/>
    <property type="match status" value="1"/>
</dbReference>
<evidence type="ECO:0000313" key="3">
    <source>
        <dbReference type="EMBL" id="JAT69265.1"/>
    </source>
</evidence>
<accession>A0A087SI73</accession>